<proteinExistence type="predicted"/>
<accession>A0ACC1Q620</accession>
<evidence type="ECO:0000313" key="1">
    <source>
        <dbReference type="EMBL" id="KAJ3011388.1"/>
    </source>
</evidence>
<keyword evidence="2" id="KW-1185">Reference proteome</keyword>
<dbReference type="Proteomes" id="UP001144978">
    <property type="component" value="Unassembled WGS sequence"/>
</dbReference>
<evidence type="ECO:0000313" key="2">
    <source>
        <dbReference type="Proteomes" id="UP001144978"/>
    </source>
</evidence>
<dbReference type="EMBL" id="JANSHE010000398">
    <property type="protein sequence ID" value="KAJ3011388.1"/>
    <property type="molecule type" value="Genomic_DNA"/>
</dbReference>
<gene>
    <name evidence="1" type="ORF">NUW54_g2187</name>
</gene>
<sequence length="507" mass="57896">MSLYFDDVCLSWISLLASTDTTRVYLITAHSIPPSGWRIPEADLRGVDELSRKKARVPNGLHRIRKLLGYLTPNGSRCFIPDHWRPPFHPDLRKWYPIKVSDIEGGEAWMGMGFRSFRTMHCVVLAKTLNWPRPIKPSRPIIAYARAEQPTNMTSTPFRHTMPHPTMLLEPGEQLLLVELVDSHTDAPTTMNNHSVFGAYKPVLCRYGAVEQVVTDNGSETKGTFETLVNKYGIDHIRISPYNSKANGVVERGHFILREALVKACGNDISRWPELLPHAQFADRITIRRSTGFSPYFLLHGVHPVLPMDLRENTFMVEGFRSGMSHSDLLSLRIRQLERRPEDVARAAEVLRNTRLASKEHFEKRFAHRLKKTSFSPGDLVLVRNTAIEREMNRKHKPRYLGPYEVVRQTRNGAYIIKELNGDVSRESVAAFRLLAYNPSGRDLEGLAVDPIEMIGEGASRPTRDMGDDEELDMHELAPEEEDNLSEESDDDLDLEPISHRTRSHRR</sequence>
<protein>
    <submittedName>
        <fullName evidence="1">Uncharacterized protein</fullName>
    </submittedName>
</protein>
<reference evidence="1" key="1">
    <citation type="submission" date="2022-08" db="EMBL/GenBank/DDBJ databases">
        <title>Genome Sequence of Pycnoporus sanguineus.</title>
        <authorList>
            <person name="Buettner E."/>
        </authorList>
    </citation>
    <scope>NUCLEOTIDE SEQUENCE</scope>
    <source>
        <strain evidence="1">CG-C14</strain>
    </source>
</reference>
<organism evidence="1 2">
    <name type="scientific">Trametes sanguinea</name>
    <dbReference type="NCBI Taxonomy" id="158606"/>
    <lineage>
        <taxon>Eukaryota</taxon>
        <taxon>Fungi</taxon>
        <taxon>Dikarya</taxon>
        <taxon>Basidiomycota</taxon>
        <taxon>Agaricomycotina</taxon>
        <taxon>Agaricomycetes</taxon>
        <taxon>Polyporales</taxon>
        <taxon>Polyporaceae</taxon>
        <taxon>Trametes</taxon>
    </lineage>
</organism>
<name>A0ACC1Q620_9APHY</name>
<comment type="caution">
    <text evidence="1">The sequence shown here is derived from an EMBL/GenBank/DDBJ whole genome shotgun (WGS) entry which is preliminary data.</text>
</comment>